<evidence type="ECO:0008006" key="5">
    <source>
        <dbReference type="Google" id="ProtNLM"/>
    </source>
</evidence>
<reference evidence="3 4" key="1">
    <citation type="submission" date="2019-07" db="EMBL/GenBank/DDBJ databases">
        <title>Whole genome shotgun sequence of Rhodospirillum oryzae NBRC 107573.</title>
        <authorList>
            <person name="Hosoyama A."/>
            <person name="Uohara A."/>
            <person name="Ohji S."/>
            <person name="Ichikawa N."/>
        </authorList>
    </citation>
    <scope>NUCLEOTIDE SEQUENCE [LARGE SCALE GENOMIC DNA]</scope>
    <source>
        <strain evidence="3 4">NBRC 107573</strain>
    </source>
</reference>
<gene>
    <name evidence="3" type="ORF">ROR02_18790</name>
</gene>
<dbReference type="EMBL" id="BJZO01000047">
    <property type="protein sequence ID" value="GEO81748.1"/>
    <property type="molecule type" value="Genomic_DNA"/>
</dbReference>
<dbReference type="Pfam" id="PF06230">
    <property type="entry name" value="LpxI_C"/>
    <property type="match status" value="1"/>
</dbReference>
<dbReference type="Gene3D" id="3.40.50.20">
    <property type="match status" value="1"/>
</dbReference>
<dbReference type="InterPro" id="IPR043167">
    <property type="entry name" value="LpxI_C_sf"/>
</dbReference>
<keyword evidence="4" id="KW-1185">Reference proteome</keyword>
<sequence>MSLPPPPAKAGEEPVDPPLAIVAGGGELPVRVWRACQAQGRPVVVLALEGQAQPELWPSEASLTWTRLGRAGEAAVRLLDQGITHLCLAGGVRRPSLTHLLALWPDWRTAAFLARVATQALGDDSLLRAILRELEAHGFVIEAPHAVIGGLLAPVGVLGRVCPDDQGWRDLIHGFQVAKALGGLDVGQGAVVQQGVVLALEAIEGTDVMLGRCASLAREGAGGVLVKAAKPRQDRRVDLPAVGVRTVENASRAGLRGLGVEAGAALLIDTEALVARADALGMFVVGLSGEETPPCS</sequence>
<dbReference type="InterPro" id="IPR010415">
    <property type="entry name" value="LpxI_C"/>
</dbReference>
<protein>
    <recommendedName>
        <fullName evidence="5">UDP-2,3-diacylglucosamine pyrophosphatase</fullName>
    </recommendedName>
</protein>
<name>A0A512H8K8_9PROT</name>
<dbReference type="AlphaFoldDB" id="A0A512H8K8"/>
<dbReference type="InterPro" id="IPR053174">
    <property type="entry name" value="LpxI"/>
</dbReference>
<dbReference type="PANTHER" id="PTHR39962">
    <property type="entry name" value="BLL4848 PROTEIN"/>
    <property type="match status" value="1"/>
</dbReference>
<organism evidence="3 4">
    <name type="scientific">Pararhodospirillum oryzae</name>
    <dbReference type="NCBI Taxonomy" id="478448"/>
    <lineage>
        <taxon>Bacteria</taxon>
        <taxon>Pseudomonadati</taxon>
        <taxon>Pseudomonadota</taxon>
        <taxon>Alphaproteobacteria</taxon>
        <taxon>Rhodospirillales</taxon>
        <taxon>Rhodospirillaceae</taxon>
        <taxon>Pararhodospirillum</taxon>
    </lineage>
</organism>
<dbReference type="Pfam" id="PF17930">
    <property type="entry name" value="LpxI_N"/>
    <property type="match status" value="1"/>
</dbReference>
<accession>A0A512H8K8</accession>
<dbReference type="Gene3D" id="3.40.140.80">
    <property type="match status" value="1"/>
</dbReference>
<proteinExistence type="predicted"/>
<dbReference type="InterPro" id="IPR041255">
    <property type="entry name" value="LpxI_N"/>
</dbReference>
<evidence type="ECO:0000259" key="1">
    <source>
        <dbReference type="Pfam" id="PF06230"/>
    </source>
</evidence>
<comment type="caution">
    <text evidence="3">The sequence shown here is derived from an EMBL/GenBank/DDBJ whole genome shotgun (WGS) entry which is preliminary data.</text>
</comment>
<evidence type="ECO:0000313" key="3">
    <source>
        <dbReference type="EMBL" id="GEO81748.1"/>
    </source>
</evidence>
<evidence type="ECO:0000313" key="4">
    <source>
        <dbReference type="Proteomes" id="UP000321567"/>
    </source>
</evidence>
<dbReference type="Proteomes" id="UP000321567">
    <property type="component" value="Unassembled WGS sequence"/>
</dbReference>
<feature type="domain" description="LpxI C-terminal" evidence="1">
    <location>
        <begin position="155"/>
        <end position="285"/>
    </location>
</feature>
<feature type="domain" description="LpxI N-terminal" evidence="2">
    <location>
        <begin position="19"/>
        <end position="149"/>
    </location>
</feature>
<evidence type="ECO:0000259" key="2">
    <source>
        <dbReference type="Pfam" id="PF17930"/>
    </source>
</evidence>
<dbReference type="PANTHER" id="PTHR39962:SF1">
    <property type="entry name" value="LPXI FAMILY PROTEIN"/>
    <property type="match status" value="1"/>
</dbReference>